<keyword evidence="2" id="KW-0812">Transmembrane</keyword>
<feature type="compositionally biased region" description="Polar residues" evidence="1">
    <location>
        <begin position="206"/>
        <end position="222"/>
    </location>
</feature>
<evidence type="ECO:0000256" key="1">
    <source>
        <dbReference type="SAM" id="MobiDB-lite"/>
    </source>
</evidence>
<feature type="compositionally biased region" description="Polar residues" evidence="1">
    <location>
        <begin position="338"/>
        <end position="349"/>
    </location>
</feature>
<dbReference type="Gramene" id="PNT62119">
    <property type="protein sequence ID" value="PNT62119"/>
    <property type="gene ID" value="BRADI_5g25840v3"/>
</dbReference>
<evidence type="ECO:0000256" key="2">
    <source>
        <dbReference type="SAM" id="Phobius"/>
    </source>
</evidence>
<dbReference type="PANTHER" id="PTHR22166:SF34">
    <property type="entry name" value="OS04G0672900 PROTEIN"/>
    <property type="match status" value="1"/>
</dbReference>
<dbReference type="EnsemblPlants" id="PNT62119">
    <property type="protein sequence ID" value="PNT62119"/>
    <property type="gene ID" value="BRADI_5g25840v3"/>
</dbReference>
<feature type="region of interest" description="Disordered" evidence="1">
    <location>
        <begin position="205"/>
        <end position="263"/>
    </location>
</feature>
<reference evidence="4" key="2">
    <citation type="submission" date="2017-06" db="EMBL/GenBank/DDBJ databases">
        <title>WGS assembly of Brachypodium distachyon.</title>
        <authorList>
            <consortium name="The International Brachypodium Initiative"/>
            <person name="Lucas S."/>
            <person name="Harmon-Smith M."/>
            <person name="Lail K."/>
            <person name="Tice H."/>
            <person name="Grimwood J."/>
            <person name="Bruce D."/>
            <person name="Barry K."/>
            <person name="Shu S."/>
            <person name="Lindquist E."/>
            <person name="Wang M."/>
            <person name="Pitluck S."/>
            <person name="Vogel J.P."/>
            <person name="Garvin D.F."/>
            <person name="Mockler T.C."/>
            <person name="Schmutz J."/>
            <person name="Rokhsar D."/>
            <person name="Bevan M.W."/>
        </authorList>
    </citation>
    <scope>NUCLEOTIDE SEQUENCE</scope>
    <source>
        <strain evidence="4">Bd21</strain>
    </source>
</reference>
<reference evidence="5" key="3">
    <citation type="submission" date="2018-08" db="UniProtKB">
        <authorList>
            <consortium name="EnsemblPlants"/>
        </authorList>
    </citation>
    <scope>IDENTIFICATION</scope>
    <source>
        <strain evidence="5">cv. Bd21</strain>
    </source>
</reference>
<dbReference type="AlphaFoldDB" id="A0A2K2CJB5"/>
<dbReference type="EMBL" id="CM000884">
    <property type="protein sequence ID" value="PNT62119.1"/>
    <property type="molecule type" value="Genomic_DNA"/>
</dbReference>
<dbReference type="OrthoDB" id="1725934at2759"/>
<proteinExistence type="predicted"/>
<feature type="compositionally biased region" description="Polar residues" evidence="1">
    <location>
        <begin position="10"/>
        <end position="22"/>
    </location>
</feature>
<dbReference type="PANTHER" id="PTHR22166">
    <property type="entry name" value="ENDOPLASMIC RETICULUM JUNCTION FORMATION PROTEIN LUNAPARK"/>
    <property type="match status" value="1"/>
</dbReference>
<dbReference type="Pfam" id="PF10058">
    <property type="entry name" value="Zn_ribbon_10"/>
    <property type="match status" value="1"/>
</dbReference>
<dbReference type="InterPro" id="IPR040115">
    <property type="entry name" value="Lnp"/>
</dbReference>
<evidence type="ECO:0000259" key="3">
    <source>
        <dbReference type="Pfam" id="PF10058"/>
    </source>
</evidence>
<evidence type="ECO:0000313" key="6">
    <source>
        <dbReference type="Proteomes" id="UP000008810"/>
    </source>
</evidence>
<protein>
    <recommendedName>
        <fullName evidence="3">Lunapark zinc ribbon domain-containing protein</fullName>
    </recommendedName>
</protein>
<keyword evidence="6" id="KW-1185">Reference proteome</keyword>
<dbReference type="ExpressionAtlas" id="A0A2K2CJB5">
    <property type="expression patterns" value="baseline"/>
</dbReference>
<sequence length="444" mass="48363">MADGDFASVSAASPRSPETPSTLRRRQRGLVSRVWKGIFGRREDVEKLLQALSREEEALRSRVTRRARASRQSAHNVLALAAALEIAAVGYAIMTTRSPDISWQMRAARVLPMFFVPALAALIYSAITSLTKMLDNRDQHTLEKLRAERQAKIDELKERTNYYTTQQLIQRYDLDPAAKAAAASVLASKLGADSGLKVFLGDESNMDSASSKSNDQHGQTTGPRHRKLAHSGNGSGRIHASELPDGSSIYDGNEGPTSPSRRTVEHFRGHAGNDGGWLARVAALLVGEDPTQCFALICGNCHMHNGLARKEDFAFITYYCPHCNALNNGSRQHEDNETVPNSGKETPTAHSDGSSLQASASLANSNVSGPVAMNLRAVEGLPEESPAASNLPTVEELPAESPIAPYAPWLTLEYHKSMKFRTGKLEVYQHTDLECFNISSNLGK</sequence>
<feature type="transmembrane region" description="Helical" evidence="2">
    <location>
        <begin position="74"/>
        <end position="94"/>
    </location>
</feature>
<keyword evidence="2" id="KW-1133">Transmembrane helix</keyword>
<dbReference type="GO" id="GO:0071786">
    <property type="term" value="P:endoplasmic reticulum tubular network organization"/>
    <property type="evidence" value="ECO:0000318"/>
    <property type="project" value="GO_Central"/>
</dbReference>
<dbReference type="GO" id="GO:0071782">
    <property type="term" value="C:endoplasmic reticulum tubular network"/>
    <property type="evidence" value="ECO:0000318"/>
    <property type="project" value="GO_Central"/>
</dbReference>
<keyword evidence="2" id="KW-0472">Membrane</keyword>
<dbReference type="InterPro" id="IPR019273">
    <property type="entry name" value="Lunapark_Znf"/>
</dbReference>
<evidence type="ECO:0000313" key="4">
    <source>
        <dbReference type="EMBL" id="PNT62119.1"/>
    </source>
</evidence>
<evidence type="ECO:0000313" key="5">
    <source>
        <dbReference type="EnsemblPlants" id="PNT62119"/>
    </source>
</evidence>
<organism evidence="4">
    <name type="scientific">Brachypodium distachyon</name>
    <name type="common">Purple false brome</name>
    <name type="synonym">Trachynia distachya</name>
    <dbReference type="NCBI Taxonomy" id="15368"/>
    <lineage>
        <taxon>Eukaryota</taxon>
        <taxon>Viridiplantae</taxon>
        <taxon>Streptophyta</taxon>
        <taxon>Embryophyta</taxon>
        <taxon>Tracheophyta</taxon>
        <taxon>Spermatophyta</taxon>
        <taxon>Magnoliopsida</taxon>
        <taxon>Liliopsida</taxon>
        <taxon>Poales</taxon>
        <taxon>Poaceae</taxon>
        <taxon>BOP clade</taxon>
        <taxon>Pooideae</taxon>
        <taxon>Stipodae</taxon>
        <taxon>Brachypodieae</taxon>
        <taxon>Brachypodium</taxon>
    </lineage>
</organism>
<gene>
    <name evidence="5" type="primary">LOC100843018</name>
    <name evidence="4" type="ORF">BRADI_5g25840v3</name>
</gene>
<accession>A0A2K2CJB5</accession>
<reference evidence="4 5" key="1">
    <citation type="journal article" date="2010" name="Nature">
        <title>Genome sequencing and analysis of the model grass Brachypodium distachyon.</title>
        <authorList>
            <consortium name="International Brachypodium Initiative"/>
        </authorList>
    </citation>
    <scope>NUCLEOTIDE SEQUENCE [LARGE SCALE GENOMIC DNA]</scope>
    <source>
        <strain evidence="4">Bd21</strain>
        <strain evidence="5">cv. Bd21</strain>
    </source>
</reference>
<feature type="domain" description="Lunapark zinc ribbon" evidence="3">
    <location>
        <begin position="277"/>
        <end position="327"/>
    </location>
</feature>
<feature type="region of interest" description="Disordered" evidence="1">
    <location>
        <begin position="1"/>
        <end position="25"/>
    </location>
</feature>
<dbReference type="Proteomes" id="UP000008810">
    <property type="component" value="Chromosome 5"/>
</dbReference>
<feature type="transmembrane region" description="Helical" evidence="2">
    <location>
        <begin position="114"/>
        <end position="134"/>
    </location>
</feature>
<feature type="region of interest" description="Disordered" evidence="1">
    <location>
        <begin position="330"/>
        <end position="359"/>
    </location>
</feature>
<name>A0A2K2CJB5_BRADI</name>